<keyword evidence="2" id="KW-1185">Reference proteome</keyword>
<sequence>MHQSMSQMLRCLVVLKDFDEAFMEPEDLDFGREDFWVHVIALLMRLMTKVTVKLIGDAIGSFVTVDGEEDGLRDTFMCIKVSINLTKPIRSRIVLSLEDVDVEGRVGSLALLWRMDEFVSVKSYSKNHIDVEIMFRVSITMVMREDFTEIFLSSEKEGGDDRSEARMSSFKDTCFACGLRDFGFRGPKFTWWNNKDEGQFFRCGLDRALANGGWCIRFPRAAVFNKALGSSDHLGIYMDFFYQKIVR</sequence>
<dbReference type="EMBL" id="CM001880">
    <property type="protein sequence ID" value="EOY01056.1"/>
    <property type="molecule type" value="Genomic_DNA"/>
</dbReference>
<proteinExistence type="predicted"/>
<dbReference type="SUPFAM" id="SSF56219">
    <property type="entry name" value="DNase I-like"/>
    <property type="match status" value="1"/>
</dbReference>
<accession>A0A061E7W5</accession>
<organism evidence="1 2">
    <name type="scientific">Theobroma cacao</name>
    <name type="common">Cacao</name>
    <name type="synonym">Cocoa</name>
    <dbReference type="NCBI Taxonomy" id="3641"/>
    <lineage>
        <taxon>Eukaryota</taxon>
        <taxon>Viridiplantae</taxon>
        <taxon>Streptophyta</taxon>
        <taxon>Embryophyta</taxon>
        <taxon>Tracheophyta</taxon>
        <taxon>Spermatophyta</taxon>
        <taxon>Magnoliopsida</taxon>
        <taxon>eudicotyledons</taxon>
        <taxon>Gunneridae</taxon>
        <taxon>Pentapetalae</taxon>
        <taxon>rosids</taxon>
        <taxon>malvids</taxon>
        <taxon>Malvales</taxon>
        <taxon>Malvaceae</taxon>
        <taxon>Byttnerioideae</taxon>
        <taxon>Theobroma</taxon>
    </lineage>
</organism>
<dbReference type="PANTHER" id="PTHR33710">
    <property type="entry name" value="BNAC02G09200D PROTEIN"/>
    <property type="match status" value="1"/>
</dbReference>
<dbReference type="HOGENOM" id="CLU_1126165_0_0_1"/>
<dbReference type="PANTHER" id="PTHR33710:SF77">
    <property type="entry name" value="DNASE I-LIKE SUPERFAMILY PROTEIN"/>
    <property type="match status" value="1"/>
</dbReference>
<dbReference type="Proteomes" id="UP000026915">
    <property type="component" value="Chromosome 2"/>
</dbReference>
<dbReference type="AlphaFoldDB" id="A0A061E7W5"/>
<evidence type="ECO:0000313" key="2">
    <source>
        <dbReference type="Proteomes" id="UP000026915"/>
    </source>
</evidence>
<name>A0A061E7W5_THECC</name>
<dbReference type="InterPro" id="IPR036691">
    <property type="entry name" value="Endo/exonu/phosph_ase_sf"/>
</dbReference>
<dbReference type="Gramene" id="EOY01056">
    <property type="protein sequence ID" value="EOY01056"/>
    <property type="gene ID" value="TCM_010994"/>
</dbReference>
<dbReference type="Gene3D" id="3.60.10.10">
    <property type="entry name" value="Endonuclease/exonuclease/phosphatase"/>
    <property type="match status" value="1"/>
</dbReference>
<dbReference type="eggNOG" id="KOG1075">
    <property type="taxonomic scope" value="Eukaryota"/>
</dbReference>
<evidence type="ECO:0000313" key="1">
    <source>
        <dbReference type="EMBL" id="EOY01056.1"/>
    </source>
</evidence>
<dbReference type="InParanoid" id="A0A061E7W5"/>
<reference evidence="1 2" key="1">
    <citation type="journal article" date="2013" name="Genome Biol.">
        <title>The genome sequence of the most widely cultivated cacao type and its use to identify candidate genes regulating pod color.</title>
        <authorList>
            <person name="Motamayor J.C."/>
            <person name="Mockaitis K."/>
            <person name="Schmutz J."/>
            <person name="Haiminen N."/>
            <person name="Iii D.L."/>
            <person name="Cornejo O."/>
            <person name="Findley S.D."/>
            <person name="Zheng P."/>
            <person name="Utro F."/>
            <person name="Royaert S."/>
            <person name="Saski C."/>
            <person name="Jenkins J."/>
            <person name="Podicheti R."/>
            <person name="Zhao M."/>
            <person name="Scheffler B.E."/>
            <person name="Stack J.C."/>
            <person name="Feltus F.A."/>
            <person name="Mustiga G.M."/>
            <person name="Amores F."/>
            <person name="Phillips W."/>
            <person name="Marelli J.P."/>
            <person name="May G.D."/>
            <person name="Shapiro H."/>
            <person name="Ma J."/>
            <person name="Bustamante C.D."/>
            <person name="Schnell R.J."/>
            <person name="Main D."/>
            <person name="Gilbert D."/>
            <person name="Parida L."/>
            <person name="Kuhn D.N."/>
        </authorList>
    </citation>
    <scope>NUCLEOTIDE SEQUENCE [LARGE SCALE GENOMIC DNA]</scope>
    <source>
        <strain evidence="2">cv. Matina 1-6</strain>
    </source>
</reference>
<protein>
    <submittedName>
        <fullName evidence="1">Uncharacterized protein</fullName>
    </submittedName>
</protein>
<gene>
    <name evidence="1" type="ORF">TCM_010994</name>
</gene>